<reference evidence="2" key="1">
    <citation type="submission" date="2018-06" db="EMBL/GenBank/DDBJ databases">
        <authorList>
            <person name="Zhirakovskaya E."/>
        </authorList>
    </citation>
    <scope>NUCLEOTIDE SEQUENCE</scope>
</reference>
<dbReference type="GO" id="GO:0004527">
    <property type="term" value="F:exonuclease activity"/>
    <property type="evidence" value="ECO:0007669"/>
    <property type="project" value="UniProtKB-KW"/>
</dbReference>
<keyword evidence="2" id="KW-0255">Endonuclease</keyword>
<proteinExistence type="predicted"/>
<dbReference type="InterPro" id="IPR051916">
    <property type="entry name" value="GPI-anchor_lipid_remodeler"/>
</dbReference>
<name>A0A3B1ADL5_9ZZZZ</name>
<organism evidence="2">
    <name type="scientific">hydrothermal vent metagenome</name>
    <dbReference type="NCBI Taxonomy" id="652676"/>
    <lineage>
        <taxon>unclassified sequences</taxon>
        <taxon>metagenomes</taxon>
        <taxon>ecological metagenomes</taxon>
    </lineage>
</organism>
<keyword evidence="2" id="KW-0269">Exonuclease</keyword>
<dbReference type="Gene3D" id="3.60.10.10">
    <property type="entry name" value="Endonuclease/exonuclease/phosphatase"/>
    <property type="match status" value="1"/>
</dbReference>
<accession>A0A3B1ADL5</accession>
<dbReference type="GO" id="GO:0004519">
    <property type="term" value="F:endonuclease activity"/>
    <property type="evidence" value="ECO:0007669"/>
    <property type="project" value="UniProtKB-KW"/>
</dbReference>
<keyword evidence="2" id="KW-0378">Hydrolase</keyword>
<dbReference type="Pfam" id="PF03372">
    <property type="entry name" value="Exo_endo_phos"/>
    <property type="match status" value="1"/>
</dbReference>
<dbReference type="EMBL" id="UOFU01000353">
    <property type="protein sequence ID" value="VAX03886.1"/>
    <property type="molecule type" value="Genomic_DNA"/>
</dbReference>
<dbReference type="GO" id="GO:0006506">
    <property type="term" value="P:GPI anchor biosynthetic process"/>
    <property type="evidence" value="ECO:0007669"/>
    <property type="project" value="TreeGrafter"/>
</dbReference>
<dbReference type="AlphaFoldDB" id="A0A3B1ADL5"/>
<dbReference type="PANTHER" id="PTHR14859">
    <property type="entry name" value="CALCOFLUOR WHITE HYPERSENSITIVE PROTEIN PRECURSOR"/>
    <property type="match status" value="1"/>
</dbReference>
<dbReference type="PANTHER" id="PTHR14859:SF15">
    <property type="entry name" value="ENDONUCLEASE_EXONUCLEASE_PHOSPHATASE DOMAIN-CONTAINING PROTEIN"/>
    <property type="match status" value="1"/>
</dbReference>
<dbReference type="SUPFAM" id="SSF56219">
    <property type="entry name" value="DNase I-like"/>
    <property type="match status" value="1"/>
</dbReference>
<evidence type="ECO:0000259" key="1">
    <source>
        <dbReference type="Pfam" id="PF03372"/>
    </source>
</evidence>
<sequence>MTGPVQQTVPIPDPFDLDDAPYGRRVRLLSYNIQVGIASTRFRDYLTESWKHVLPHSRLYDNLSRIARAISDFDIVALQEVDAGSLRSGFVNQTEFLAKKAGFPFWHHHTNRRLGKIARHSNGLLSRFKPMEITNHKLPGRLPGRGVMVVRYGHRDNPLVLLVLHMALGARARQRQFEFVAGLVNRYQHVVVMGDLNCQPDSNEMRFLLSATDLCEPLHGLKTYPSWRPMRTLDHILTSPSLKVHDVHVMQHLLSDHLPIATEIILPDGLQLI</sequence>
<dbReference type="GO" id="GO:0016020">
    <property type="term" value="C:membrane"/>
    <property type="evidence" value="ECO:0007669"/>
    <property type="project" value="GOC"/>
</dbReference>
<keyword evidence="2" id="KW-0540">Nuclease</keyword>
<feature type="domain" description="Endonuclease/exonuclease/phosphatase" evidence="1">
    <location>
        <begin position="29"/>
        <end position="257"/>
    </location>
</feature>
<protein>
    <submittedName>
        <fullName evidence="2">Endonuclease/exonuclease/phosphatase family protein</fullName>
    </submittedName>
</protein>
<dbReference type="InterPro" id="IPR036691">
    <property type="entry name" value="Endo/exonu/phosph_ase_sf"/>
</dbReference>
<gene>
    <name evidence="2" type="ORF">MNBD_GAMMA20-2322</name>
</gene>
<dbReference type="InterPro" id="IPR005135">
    <property type="entry name" value="Endo/exonuclease/phosphatase"/>
</dbReference>
<evidence type="ECO:0000313" key="2">
    <source>
        <dbReference type="EMBL" id="VAX03886.1"/>
    </source>
</evidence>